<dbReference type="InterPro" id="IPR036390">
    <property type="entry name" value="WH_DNA-bd_sf"/>
</dbReference>
<gene>
    <name evidence="1" type="ORF">G3I59_20430</name>
</gene>
<organism evidence="1 2">
    <name type="scientific">Amycolatopsis rubida</name>
    <dbReference type="NCBI Taxonomy" id="112413"/>
    <lineage>
        <taxon>Bacteria</taxon>
        <taxon>Bacillati</taxon>
        <taxon>Actinomycetota</taxon>
        <taxon>Actinomycetes</taxon>
        <taxon>Pseudonocardiales</taxon>
        <taxon>Pseudonocardiaceae</taxon>
        <taxon>Amycolatopsis</taxon>
    </lineage>
</organism>
<evidence type="ECO:0008006" key="3">
    <source>
        <dbReference type="Google" id="ProtNLM"/>
    </source>
</evidence>
<reference evidence="1 2" key="1">
    <citation type="submission" date="2020-01" db="EMBL/GenBank/DDBJ databases">
        <title>Insect and environment-associated Actinomycetes.</title>
        <authorList>
            <person name="Currrie C."/>
            <person name="Chevrette M."/>
            <person name="Carlson C."/>
            <person name="Stubbendieck R."/>
            <person name="Wendt-Pienkowski E."/>
        </authorList>
    </citation>
    <scope>NUCLEOTIDE SEQUENCE [LARGE SCALE GENOMIC DNA]</scope>
    <source>
        <strain evidence="1 2">SID8386</strain>
    </source>
</reference>
<dbReference type="RefSeq" id="WP_095213842.1">
    <property type="nucleotide sequence ID" value="NZ_JAAGNC010000094.1"/>
</dbReference>
<dbReference type="Gene3D" id="1.10.10.10">
    <property type="entry name" value="Winged helix-like DNA-binding domain superfamily/Winged helix DNA-binding domain"/>
    <property type="match status" value="1"/>
</dbReference>
<dbReference type="EMBL" id="JAAGNC010000094">
    <property type="protein sequence ID" value="NEC57900.1"/>
    <property type="molecule type" value="Genomic_DNA"/>
</dbReference>
<proteinExistence type="predicted"/>
<dbReference type="Proteomes" id="UP000470404">
    <property type="component" value="Unassembled WGS sequence"/>
</dbReference>
<keyword evidence="2" id="KW-1185">Reference proteome</keyword>
<evidence type="ECO:0000313" key="1">
    <source>
        <dbReference type="EMBL" id="NEC57900.1"/>
    </source>
</evidence>
<dbReference type="InterPro" id="IPR036388">
    <property type="entry name" value="WH-like_DNA-bd_sf"/>
</dbReference>
<comment type="caution">
    <text evidence="1">The sequence shown here is derived from an EMBL/GenBank/DDBJ whole genome shotgun (WGS) entry which is preliminary data.</text>
</comment>
<accession>A0ABX0BQU8</accession>
<dbReference type="SUPFAM" id="SSF46785">
    <property type="entry name" value="Winged helix' DNA-binding domain"/>
    <property type="match status" value="1"/>
</dbReference>
<protein>
    <recommendedName>
        <fullName evidence="3">Winged helix DNA-binding protein</fullName>
    </recommendedName>
</protein>
<name>A0ABX0BQU8_9PSEU</name>
<sequence>MVEQGFARTQDDIVRLMRMSPSLVVRLEQRDPANRRKHILTLTGEGKSLLAETGSLAAAVDAELDALLGPRLGGQLDEALARLMGKLVADRERPGPR</sequence>
<evidence type="ECO:0000313" key="2">
    <source>
        <dbReference type="Proteomes" id="UP000470404"/>
    </source>
</evidence>